<feature type="domain" description="YbhG-like alpha-helical hairpin" evidence="7">
    <location>
        <begin position="75"/>
        <end position="204"/>
    </location>
</feature>
<protein>
    <submittedName>
        <fullName evidence="9">Multidrug resistance protein MdtN</fullName>
    </submittedName>
</protein>
<dbReference type="PANTHER" id="PTHR32347:SF29">
    <property type="entry name" value="UPF0194 MEMBRANE PROTEIN YBHG"/>
    <property type="match status" value="1"/>
</dbReference>
<dbReference type="Gene3D" id="2.40.30.170">
    <property type="match status" value="1"/>
</dbReference>
<proteinExistence type="inferred from homology"/>
<evidence type="ECO:0000256" key="6">
    <source>
        <dbReference type="SAM" id="Coils"/>
    </source>
</evidence>
<dbReference type="InterPro" id="IPR058792">
    <property type="entry name" value="Beta-barrel_RND_2"/>
</dbReference>
<sequence>MKKPLILLVAIAALTLAVWGGWRFSHRDDGGALVFYGNVDIRQVSLAFDGSGRVKELRAEEGDRVEAGALLGVLDTQTLALQAEQAQAQIGVQQQALLRLRNGSRPQEIAQARSRLVAAQSDAVRVEQDLARLQGIAANTQGRGVSAQDMDRARSAVQIAQAQVAEQREALRLTEAGARKEDIAGADAQLKVSQAQLTLLRHQISQGELRAPADAVVRSRLLEPGDMATPQRPVFALALIQPKWVRIYVGETELGKVKPGMAARVATDSHPGQPIAGKVGYISSVAEFTPKSVQTEELRTSLVYEVRVLVEDPQDVLRLGQPATVRMEADAAP</sequence>
<comment type="similarity">
    <text evidence="2">Belongs to the UPF0194 family.</text>
</comment>
<evidence type="ECO:0000259" key="8">
    <source>
        <dbReference type="Pfam" id="PF25954"/>
    </source>
</evidence>
<keyword evidence="5 6" id="KW-0175">Coiled coil</keyword>
<dbReference type="SUPFAM" id="SSF111369">
    <property type="entry name" value="HlyD-like secretion proteins"/>
    <property type="match status" value="1"/>
</dbReference>
<dbReference type="Proteomes" id="UP000277294">
    <property type="component" value="Unassembled WGS sequence"/>
</dbReference>
<feature type="coiled-coil region" evidence="6">
    <location>
        <begin position="109"/>
        <end position="170"/>
    </location>
</feature>
<dbReference type="Gene3D" id="2.40.50.100">
    <property type="match status" value="1"/>
</dbReference>
<dbReference type="OrthoDB" id="9813967at2"/>
<accession>A0A3P4B3S3</accession>
<dbReference type="InterPro" id="IPR050465">
    <property type="entry name" value="UPF0194_transport"/>
</dbReference>
<keyword evidence="4" id="KW-0574">Periplasm</keyword>
<keyword evidence="3" id="KW-0732">Signal</keyword>
<evidence type="ECO:0000256" key="1">
    <source>
        <dbReference type="ARBA" id="ARBA00004418"/>
    </source>
</evidence>
<name>A0A3P4B3S3_9BURK</name>
<dbReference type="EMBL" id="UWPJ01000023">
    <property type="protein sequence ID" value="VCU70692.1"/>
    <property type="molecule type" value="Genomic_DNA"/>
</dbReference>
<keyword evidence="10" id="KW-1185">Reference proteome</keyword>
<dbReference type="GO" id="GO:0030313">
    <property type="term" value="C:cell envelope"/>
    <property type="evidence" value="ECO:0007669"/>
    <property type="project" value="UniProtKB-SubCell"/>
</dbReference>
<evidence type="ECO:0000313" key="10">
    <source>
        <dbReference type="Proteomes" id="UP000277294"/>
    </source>
</evidence>
<dbReference type="Pfam" id="PF25881">
    <property type="entry name" value="HH_YBHG"/>
    <property type="match status" value="1"/>
</dbReference>
<dbReference type="InterPro" id="IPR059052">
    <property type="entry name" value="HH_YbhG-like"/>
</dbReference>
<evidence type="ECO:0000256" key="5">
    <source>
        <dbReference type="ARBA" id="ARBA00023054"/>
    </source>
</evidence>
<evidence type="ECO:0000256" key="2">
    <source>
        <dbReference type="ARBA" id="ARBA00010602"/>
    </source>
</evidence>
<dbReference type="RefSeq" id="WP_124080166.1">
    <property type="nucleotide sequence ID" value="NZ_UWPJ01000023.1"/>
</dbReference>
<evidence type="ECO:0000313" key="9">
    <source>
        <dbReference type="EMBL" id="VCU70692.1"/>
    </source>
</evidence>
<organism evidence="9 10">
    <name type="scientific">Pigmentiphaga humi</name>
    <dbReference type="NCBI Taxonomy" id="2478468"/>
    <lineage>
        <taxon>Bacteria</taxon>
        <taxon>Pseudomonadati</taxon>
        <taxon>Pseudomonadota</taxon>
        <taxon>Betaproteobacteria</taxon>
        <taxon>Burkholderiales</taxon>
        <taxon>Alcaligenaceae</taxon>
        <taxon>Pigmentiphaga</taxon>
    </lineage>
</organism>
<dbReference type="AlphaFoldDB" id="A0A3P4B3S3"/>
<evidence type="ECO:0000259" key="7">
    <source>
        <dbReference type="Pfam" id="PF25881"/>
    </source>
</evidence>
<gene>
    <name evidence="9" type="primary">mdtN</name>
    <name evidence="9" type="ORF">PIGHUM_02768</name>
</gene>
<feature type="domain" description="CusB-like beta-barrel" evidence="8">
    <location>
        <begin position="244"/>
        <end position="329"/>
    </location>
</feature>
<evidence type="ECO:0000256" key="3">
    <source>
        <dbReference type="ARBA" id="ARBA00022729"/>
    </source>
</evidence>
<dbReference type="PANTHER" id="PTHR32347">
    <property type="entry name" value="EFFLUX SYSTEM COMPONENT YKNX-RELATED"/>
    <property type="match status" value="1"/>
</dbReference>
<comment type="subcellular location">
    <subcellularLocation>
        <location evidence="1">Periplasm</location>
    </subcellularLocation>
</comment>
<evidence type="ECO:0000256" key="4">
    <source>
        <dbReference type="ARBA" id="ARBA00022764"/>
    </source>
</evidence>
<reference evidence="9 10" key="1">
    <citation type="submission" date="2018-10" db="EMBL/GenBank/DDBJ databases">
        <authorList>
            <person name="Criscuolo A."/>
        </authorList>
    </citation>
    <scope>NUCLEOTIDE SEQUENCE [LARGE SCALE GENOMIC DNA]</scope>
    <source>
        <strain evidence="9">DnA1</strain>
    </source>
</reference>
<dbReference type="Pfam" id="PF25954">
    <property type="entry name" value="Beta-barrel_RND_2"/>
    <property type="match status" value="1"/>
</dbReference>